<dbReference type="InterPro" id="IPR032092">
    <property type="entry name" value="PilW"/>
</dbReference>
<keyword evidence="1" id="KW-0472">Membrane</keyword>
<accession>A0A5C8P5Z0</accession>
<comment type="caution">
    <text evidence="2">The sequence shown here is derived from an EMBL/GenBank/DDBJ whole genome shotgun (WGS) entry which is preliminary data.</text>
</comment>
<dbReference type="OrthoDB" id="5296662at2"/>
<reference evidence="2 3" key="1">
    <citation type="submission" date="2019-06" db="EMBL/GenBank/DDBJ databases">
        <title>Quisquiliibacterium sp. nov., isolated from a maize field.</title>
        <authorList>
            <person name="Lin S.-Y."/>
            <person name="Tsai C.-F."/>
            <person name="Young C.-C."/>
        </authorList>
    </citation>
    <scope>NUCLEOTIDE SEQUENCE [LARGE SCALE GENOMIC DNA]</scope>
    <source>
        <strain evidence="2 3">CC-CFT501</strain>
    </source>
</reference>
<dbReference type="EMBL" id="VDUY01000001">
    <property type="protein sequence ID" value="TXL68723.1"/>
    <property type="molecule type" value="Genomic_DNA"/>
</dbReference>
<keyword evidence="1" id="KW-0812">Transmembrane</keyword>
<keyword evidence="1" id="KW-1133">Transmembrane helix</keyword>
<gene>
    <name evidence="2" type="ORF">FHP08_03325</name>
</gene>
<evidence type="ECO:0000256" key="1">
    <source>
        <dbReference type="SAM" id="Phobius"/>
    </source>
</evidence>
<name>A0A5C8P5Z0_9BURK</name>
<dbReference type="RefSeq" id="WP_147702859.1">
    <property type="nucleotide sequence ID" value="NZ_VDUY01000001.1"/>
</dbReference>
<dbReference type="GO" id="GO:0043683">
    <property type="term" value="P:type IV pilus assembly"/>
    <property type="evidence" value="ECO:0007669"/>
    <property type="project" value="InterPro"/>
</dbReference>
<dbReference type="Pfam" id="PF16074">
    <property type="entry name" value="PilW"/>
    <property type="match status" value="1"/>
</dbReference>
<dbReference type="Proteomes" id="UP000321548">
    <property type="component" value="Unassembled WGS sequence"/>
</dbReference>
<evidence type="ECO:0000313" key="2">
    <source>
        <dbReference type="EMBL" id="TXL68723.1"/>
    </source>
</evidence>
<dbReference type="AlphaFoldDB" id="A0A5C8P5Z0"/>
<protein>
    <submittedName>
        <fullName evidence="2">Pilus assembly protein PilW</fullName>
    </submittedName>
</protein>
<proteinExistence type="predicted"/>
<sequence length="339" mass="36010">MRKGRPLRAMRGRNTQLGLTLVELMIASAIALAITAALVGVFVNSSRARTELDRSNRQIESGRYAVELLSEELRVAGFFGEVQIDGATYATPSACAVDAAQLGWSESPLRVPVPMQAIYAAQACLSDRAAGPVSSLNFASPALAIRRLSTSAIAPAAVAAGNDYVQVSACKSDPIGTPLEIDGAASSFTLRSLDCATLAPVRRIMQRTYFIASCSNCGADTIPSLKRVEMAGGALRLDTLVEGIEAIGLDLGFDTDNDGSPDAWRLTVDALPGTSDWNNVMAVRLYVLSRTTEATAGYQDTKVYDLGLAGTVGPFNDGFKRRVYATVVRLNNPAGRREL</sequence>
<keyword evidence="3" id="KW-1185">Reference proteome</keyword>
<organism evidence="2 3">
    <name type="scientific">Zeimonas arvi</name>
    <dbReference type="NCBI Taxonomy" id="2498847"/>
    <lineage>
        <taxon>Bacteria</taxon>
        <taxon>Pseudomonadati</taxon>
        <taxon>Pseudomonadota</taxon>
        <taxon>Betaproteobacteria</taxon>
        <taxon>Burkholderiales</taxon>
        <taxon>Burkholderiaceae</taxon>
        <taxon>Zeimonas</taxon>
    </lineage>
</organism>
<evidence type="ECO:0000313" key="3">
    <source>
        <dbReference type="Proteomes" id="UP000321548"/>
    </source>
</evidence>
<feature type="transmembrane region" description="Helical" evidence="1">
    <location>
        <begin position="21"/>
        <end position="43"/>
    </location>
</feature>